<gene>
    <name evidence="3" type="ORF">Pmani_004248</name>
</gene>
<evidence type="ECO:0000313" key="4">
    <source>
        <dbReference type="Proteomes" id="UP001292094"/>
    </source>
</evidence>
<organism evidence="3 4">
    <name type="scientific">Petrolisthes manimaculis</name>
    <dbReference type="NCBI Taxonomy" id="1843537"/>
    <lineage>
        <taxon>Eukaryota</taxon>
        <taxon>Metazoa</taxon>
        <taxon>Ecdysozoa</taxon>
        <taxon>Arthropoda</taxon>
        <taxon>Crustacea</taxon>
        <taxon>Multicrustacea</taxon>
        <taxon>Malacostraca</taxon>
        <taxon>Eumalacostraca</taxon>
        <taxon>Eucarida</taxon>
        <taxon>Decapoda</taxon>
        <taxon>Pleocyemata</taxon>
        <taxon>Anomura</taxon>
        <taxon>Galatheoidea</taxon>
        <taxon>Porcellanidae</taxon>
        <taxon>Petrolisthes</taxon>
    </lineage>
</organism>
<feature type="domain" description="PiggyBac transposable element-derived protein" evidence="2">
    <location>
        <begin position="97"/>
        <end position="332"/>
    </location>
</feature>
<dbReference type="PANTHER" id="PTHR46599">
    <property type="entry name" value="PIGGYBAC TRANSPOSABLE ELEMENT-DERIVED PROTEIN 4"/>
    <property type="match status" value="1"/>
</dbReference>
<comment type="caution">
    <text evidence="3">The sequence shown here is derived from an EMBL/GenBank/DDBJ whole genome shotgun (WGS) entry which is preliminary data.</text>
</comment>
<feature type="region of interest" description="Disordered" evidence="1">
    <location>
        <begin position="52"/>
        <end position="71"/>
    </location>
</feature>
<dbReference type="PANTHER" id="PTHR46599:SF6">
    <property type="entry name" value="DUAL SPECIFICITY PHOSPHATASE 26"/>
    <property type="match status" value="1"/>
</dbReference>
<dbReference type="InterPro" id="IPR029526">
    <property type="entry name" value="PGBD"/>
</dbReference>
<name>A0AAE1QH43_9EUCA</name>
<dbReference type="AlphaFoldDB" id="A0AAE1QH43"/>
<feature type="compositionally biased region" description="Low complexity" evidence="1">
    <location>
        <begin position="1"/>
        <end position="43"/>
    </location>
</feature>
<dbReference type="Pfam" id="PF13843">
    <property type="entry name" value="DDE_Tnp_1_7"/>
    <property type="match status" value="1"/>
</dbReference>
<evidence type="ECO:0000313" key="3">
    <source>
        <dbReference type="EMBL" id="KAK4325092.1"/>
    </source>
</evidence>
<dbReference type="Proteomes" id="UP001292094">
    <property type="component" value="Unassembled WGS sequence"/>
</dbReference>
<keyword evidence="4" id="KW-1185">Reference proteome</keyword>
<dbReference type="EMBL" id="JAWZYT010000298">
    <property type="protein sequence ID" value="KAK4325092.1"/>
    <property type="molecule type" value="Genomic_DNA"/>
</dbReference>
<evidence type="ECO:0000256" key="1">
    <source>
        <dbReference type="SAM" id="MobiDB-lite"/>
    </source>
</evidence>
<feature type="region of interest" description="Disordered" evidence="1">
    <location>
        <begin position="1"/>
        <end position="44"/>
    </location>
</feature>
<protein>
    <recommendedName>
        <fullName evidence="2">PiggyBac transposable element-derived protein domain-containing protein</fullName>
    </recommendedName>
</protein>
<evidence type="ECO:0000259" key="2">
    <source>
        <dbReference type="Pfam" id="PF13843"/>
    </source>
</evidence>
<accession>A0AAE1QH43</accession>
<sequence length="351" mass="39736">MPSQTSSPTTLPSQTSSPTTLPSQTSPPTQDTSGPTATPSSSADHTQCLFQLSPGQCRPSDKTVWSRTPLARRSTVTQPALPYTQGLTAKSGDAESATDFFKLLVDEDKVQDIVTHTNTRIDVLAPKYTDKHKGPVSHTCPEEIWALMGILVQSGPKQDNRKTTREMFDVRHGPPLDRAEMSEARFYFLLRALWFDEQATREERRSTDKLAPFRDMWEKFVKNCKESYIPGSDITVDEQLLGFRRRCPFRFYLAKKYGLKIIIACDAKEYYMLNGDVDLGKHRTERVAPGKVAEHITMKLVEPYLDCGRNITTDNWFTSMSFATELYKKKTTRRNTTTKRICSSSNAQPQD</sequence>
<proteinExistence type="predicted"/>
<reference evidence="3" key="1">
    <citation type="submission" date="2023-11" db="EMBL/GenBank/DDBJ databases">
        <title>Genome assemblies of two species of porcelain crab, Petrolisthes cinctipes and Petrolisthes manimaculis (Anomura: Porcellanidae).</title>
        <authorList>
            <person name="Angst P."/>
        </authorList>
    </citation>
    <scope>NUCLEOTIDE SEQUENCE</scope>
    <source>
        <strain evidence="3">PB745_02</strain>
        <tissue evidence="3">Gill</tissue>
    </source>
</reference>